<proteinExistence type="inferred from homology"/>
<dbReference type="GO" id="GO:0016075">
    <property type="term" value="P:rRNA catabolic process"/>
    <property type="evidence" value="ECO:0007669"/>
    <property type="project" value="TreeGrafter"/>
</dbReference>
<comment type="caution">
    <text evidence="4">The sequence shown here is derived from an EMBL/GenBank/DDBJ whole genome shotgun (WGS) entry which is preliminary data.</text>
</comment>
<accession>A0A6B1D2U0</accession>
<keyword evidence="2" id="KW-1277">Toxin-antitoxin system</keyword>
<keyword evidence="3" id="KW-0378">Hydrolase</keyword>
<dbReference type="GO" id="GO:0003677">
    <property type="term" value="F:DNA binding"/>
    <property type="evidence" value="ECO:0007669"/>
    <property type="project" value="InterPro"/>
</dbReference>
<dbReference type="AlphaFoldDB" id="A0A6B1D2U0"/>
<keyword evidence="3" id="KW-0540">Nuclease</keyword>
<dbReference type="InterPro" id="IPR003477">
    <property type="entry name" value="PemK-like"/>
</dbReference>
<dbReference type="PANTHER" id="PTHR33988">
    <property type="entry name" value="ENDORIBONUCLEASE MAZF-RELATED"/>
    <property type="match status" value="1"/>
</dbReference>
<dbReference type="GO" id="GO:0006402">
    <property type="term" value="P:mRNA catabolic process"/>
    <property type="evidence" value="ECO:0007669"/>
    <property type="project" value="TreeGrafter"/>
</dbReference>
<sequence>MEQGDIFWVDIDEPYGSEPAGRRPFVVVQNNMYNFSRIRTVVACAITTNLKRASAPGNVLLNRGEGNLPRESVVNISQVITLDRQILSERIGTLSPRRIQEIISGLRMLLEPREP</sequence>
<dbReference type="Pfam" id="PF02452">
    <property type="entry name" value="PemK_toxin"/>
    <property type="match status" value="1"/>
</dbReference>
<comment type="function">
    <text evidence="3">Toxic component of a type II toxin-antitoxin (TA) system.</text>
</comment>
<dbReference type="Gene3D" id="2.30.30.110">
    <property type="match status" value="1"/>
</dbReference>
<keyword evidence="3" id="KW-0255">Endonuclease</keyword>
<reference evidence="4" key="1">
    <citation type="submission" date="2019-09" db="EMBL/GenBank/DDBJ databases">
        <title>Characterisation of the sponge microbiome using genome-centric metagenomics.</title>
        <authorList>
            <person name="Engelberts J.P."/>
            <person name="Robbins S.J."/>
            <person name="De Goeij J.M."/>
            <person name="Aranda M."/>
            <person name="Bell S.C."/>
            <person name="Webster N.S."/>
        </authorList>
    </citation>
    <scope>NUCLEOTIDE SEQUENCE</scope>
    <source>
        <strain evidence="4">SB0661_bin_32</strain>
    </source>
</reference>
<evidence type="ECO:0000313" key="4">
    <source>
        <dbReference type="EMBL" id="MYC93815.1"/>
    </source>
</evidence>
<dbReference type="PIRSF" id="PIRSF033490">
    <property type="entry name" value="MazF"/>
    <property type="match status" value="1"/>
</dbReference>
<name>A0A6B1D2U0_9CHLR</name>
<evidence type="ECO:0000256" key="2">
    <source>
        <dbReference type="ARBA" id="ARBA00022649"/>
    </source>
</evidence>
<comment type="similarity">
    <text evidence="1 3">Belongs to the PemK/MazF family.</text>
</comment>
<dbReference type="GO" id="GO:0004521">
    <property type="term" value="F:RNA endonuclease activity"/>
    <property type="evidence" value="ECO:0007669"/>
    <property type="project" value="TreeGrafter"/>
</dbReference>
<dbReference type="GO" id="GO:0016787">
    <property type="term" value="F:hydrolase activity"/>
    <property type="evidence" value="ECO:0007669"/>
    <property type="project" value="UniProtKB-KW"/>
</dbReference>
<evidence type="ECO:0000256" key="3">
    <source>
        <dbReference type="PIRNR" id="PIRNR033490"/>
    </source>
</evidence>
<dbReference type="SUPFAM" id="SSF50118">
    <property type="entry name" value="Cell growth inhibitor/plasmid maintenance toxic component"/>
    <property type="match status" value="1"/>
</dbReference>
<evidence type="ECO:0000256" key="1">
    <source>
        <dbReference type="ARBA" id="ARBA00007521"/>
    </source>
</evidence>
<dbReference type="EC" id="3.1.-.-" evidence="3"/>
<dbReference type="InterPro" id="IPR011067">
    <property type="entry name" value="Plasmid_toxin/cell-grow_inhib"/>
</dbReference>
<organism evidence="4">
    <name type="scientific">Caldilineaceae bacterium SB0661_bin_32</name>
    <dbReference type="NCBI Taxonomy" id="2605255"/>
    <lineage>
        <taxon>Bacteria</taxon>
        <taxon>Bacillati</taxon>
        <taxon>Chloroflexota</taxon>
        <taxon>Caldilineae</taxon>
        <taxon>Caldilineales</taxon>
        <taxon>Caldilineaceae</taxon>
    </lineage>
</organism>
<gene>
    <name evidence="4" type="ORF">F4X14_02495</name>
</gene>
<dbReference type="EMBL" id="VXMH01000014">
    <property type="protein sequence ID" value="MYC93815.1"/>
    <property type="molecule type" value="Genomic_DNA"/>
</dbReference>
<protein>
    <recommendedName>
        <fullName evidence="3">mRNA interferase</fullName>
        <ecNumber evidence="3">3.1.-.-</ecNumber>
    </recommendedName>
</protein>
<dbReference type="PANTHER" id="PTHR33988:SF2">
    <property type="entry name" value="ENDORIBONUCLEASE MAZF"/>
    <property type="match status" value="1"/>
</dbReference>